<keyword evidence="3" id="KW-1185">Reference proteome</keyword>
<sequence>MKATTAACKIHEEKERRARTPGAGSAPQSSLQPPASPAGAVSVLVTPRNPSRPPSRPAGPSRRPRLIAPGPAASRPQAGEPPQASCDDAGRRPPPARRAWIPGRAPPPGSWWGRAGVGRQRPPPAGAHWPAARGRPETGAPPDWPRGPVMVAPIGWGGPRDAGWLRAPASEGLPLVRF</sequence>
<proteinExistence type="predicted"/>
<evidence type="ECO:0000313" key="2">
    <source>
        <dbReference type="EMBL" id="CAI9170934.1"/>
    </source>
</evidence>
<organism evidence="2 3">
    <name type="scientific">Rangifer tarandus platyrhynchus</name>
    <name type="common">Svalbard reindeer</name>
    <dbReference type="NCBI Taxonomy" id="3082113"/>
    <lineage>
        <taxon>Eukaryota</taxon>
        <taxon>Metazoa</taxon>
        <taxon>Chordata</taxon>
        <taxon>Craniata</taxon>
        <taxon>Vertebrata</taxon>
        <taxon>Euteleostomi</taxon>
        <taxon>Mammalia</taxon>
        <taxon>Eutheria</taxon>
        <taxon>Laurasiatheria</taxon>
        <taxon>Artiodactyla</taxon>
        <taxon>Ruminantia</taxon>
        <taxon>Pecora</taxon>
        <taxon>Cervidae</taxon>
        <taxon>Odocoileinae</taxon>
        <taxon>Rangifer</taxon>
    </lineage>
</organism>
<feature type="compositionally biased region" description="Basic and acidic residues" evidence="1">
    <location>
        <begin position="9"/>
        <end position="18"/>
    </location>
</feature>
<evidence type="ECO:0000313" key="3">
    <source>
        <dbReference type="Proteomes" id="UP001176941"/>
    </source>
</evidence>
<reference evidence="2" key="1">
    <citation type="submission" date="2023-04" db="EMBL/GenBank/DDBJ databases">
        <authorList>
            <consortium name="ELIXIR-Norway"/>
        </authorList>
    </citation>
    <scope>NUCLEOTIDE SEQUENCE [LARGE SCALE GENOMIC DNA]</scope>
</reference>
<feature type="compositionally biased region" description="Low complexity" evidence="1">
    <location>
        <begin position="23"/>
        <end position="40"/>
    </location>
</feature>
<dbReference type="Proteomes" id="UP001176941">
    <property type="component" value="Chromosome 3"/>
</dbReference>
<name>A0ABN8ZB11_RANTA</name>
<feature type="region of interest" description="Disordered" evidence="1">
    <location>
        <begin position="1"/>
        <end position="146"/>
    </location>
</feature>
<protein>
    <submittedName>
        <fullName evidence="2">Uncharacterized protein</fullName>
    </submittedName>
</protein>
<accession>A0ABN8ZB11</accession>
<evidence type="ECO:0000256" key="1">
    <source>
        <dbReference type="SAM" id="MobiDB-lite"/>
    </source>
</evidence>
<dbReference type="EMBL" id="OX459939">
    <property type="protein sequence ID" value="CAI9170934.1"/>
    <property type="molecule type" value="Genomic_DNA"/>
</dbReference>
<gene>
    <name evidence="2" type="ORF">MRATA1EN1_LOCUS19896</name>
</gene>